<keyword evidence="2" id="KW-0812">Transmembrane</keyword>
<protein>
    <recommendedName>
        <fullName evidence="3">Sulfatase-modifying factor enzyme-like domain-containing protein</fullName>
    </recommendedName>
</protein>
<feature type="region of interest" description="Disordered" evidence="1">
    <location>
        <begin position="112"/>
        <end position="148"/>
    </location>
</feature>
<organism evidence="4">
    <name type="scientific">uncultured bacterium BLR18</name>
    <dbReference type="NCBI Taxonomy" id="506518"/>
    <lineage>
        <taxon>Bacteria</taxon>
        <taxon>environmental samples</taxon>
    </lineage>
</organism>
<evidence type="ECO:0000313" key="4">
    <source>
        <dbReference type="EMBL" id="ACN58915.1"/>
    </source>
</evidence>
<dbReference type="PANTHER" id="PTHR23150">
    <property type="entry name" value="SULFATASE MODIFYING FACTOR 1, 2"/>
    <property type="match status" value="1"/>
</dbReference>
<sequence>MRAGGIAACIKWQRSCNSEVAAPMTVRSDDADSAHSPGQDDIAATGDARLRRKRIRYRAYGGLPVRGARAGLPMACPMLAQRPAEAEPSFESTFIADVPDLANLADTAEIQGVPVPSDTSDMPGDSSTHGPSGSALPPGIRGTPGAFDAAAGRVDPLAAAMPDTPGATPHLAEGAPATPDARRQRLILMCCGAAVTIGVGVAIALLMDEASAPLRLGTGSPAAVQTSGASGVSPGHVGGGASASGISVAATDAACPLPGGPAACPTMVAVPAGRYRIGAQRSDPDAQEEELGGTERPIAAFELSSHEITAGQWQQCVNDQACPLPVQAADSAAMPVTGISWDAAASYAAWLSRKTGHPYRLPTEAEWEYAARAGAATVFPWGDRLGLHNAHCGQCGASPDFPRYAPVGSYPARRGLYDMVGNAYEWVADCWTPNHAQAAPPAPAACRDKVQKGGAFDTLEADVRPIARTHGDRAGADLRVGFRVARALPPSAPTQMSMQATERTQR</sequence>
<dbReference type="InterPro" id="IPR042095">
    <property type="entry name" value="SUMF_sf"/>
</dbReference>
<dbReference type="GO" id="GO:0120147">
    <property type="term" value="F:formylglycine-generating oxidase activity"/>
    <property type="evidence" value="ECO:0007669"/>
    <property type="project" value="TreeGrafter"/>
</dbReference>
<gene>
    <name evidence="4" type="ORF">AKSOIL_0300</name>
</gene>
<feature type="domain" description="Sulfatase-modifying factor enzyme-like" evidence="3">
    <location>
        <begin position="264"/>
        <end position="486"/>
    </location>
</feature>
<feature type="compositionally biased region" description="Polar residues" evidence="1">
    <location>
        <begin position="117"/>
        <end position="131"/>
    </location>
</feature>
<dbReference type="InterPro" id="IPR005532">
    <property type="entry name" value="SUMF_dom"/>
</dbReference>
<dbReference type="PANTHER" id="PTHR23150:SF35">
    <property type="entry name" value="BLL6746 PROTEIN"/>
    <property type="match status" value="1"/>
</dbReference>
<evidence type="ECO:0000256" key="2">
    <source>
        <dbReference type="SAM" id="Phobius"/>
    </source>
</evidence>
<dbReference type="Pfam" id="PF03781">
    <property type="entry name" value="FGE-sulfatase"/>
    <property type="match status" value="1"/>
</dbReference>
<evidence type="ECO:0000259" key="3">
    <source>
        <dbReference type="Pfam" id="PF03781"/>
    </source>
</evidence>
<dbReference type="EMBL" id="EU408355">
    <property type="protein sequence ID" value="ACN58915.1"/>
    <property type="molecule type" value="Genomic_DNA"/>
</dbReference>
<dbReference type="SUPFAM" id="SSF56436">
    <property type="entry name" value="C-type lectin-like"/>
    <property type="match status" value="1"/>
</dbReference>
<dbReference type="InterPro" id="IPR016187">
    <property type="entry name" value="CTDL_fold"/>
</dbReference>
<reference evidence="4" key="1">
    <citation type="journal article" date="2009" name="ISME J.">
        <title>Functional metagenomics reveals diverse beta-lactamases in a remote Alaskan soil.</title>
        <authorList>
            <person name="Allen H.K."/>
            <person name="Moe L.A."/>
            <person name="Rodbumrer J."/>
            <person name="Gaarder A."/>
            <person name="Handelsman J."/>
        </authorList>
    </citation>
    <scope>NUCLEOTIDE SEQUENCE</scope>
</reference>
<feature type="transmembrane region" description="Helical" evidence="2">
    <location>
        <begin position="186"/>
        <end position="207"/>
    </location>
</feature>
<accession>C0INM9</accession>
<evidence type="ECO:0000256" key="1">
    <source>
        <dbReference type="SAM" id="MobiDB-lite"/>
    </source>
</evidence>
<keyword evidence="2" id="KW-1133">Transmembrane helix</keyword>
<keyword evidence="2" id="KW-0472">Membrane</keyword>
<proteinExistence type="predicted"/>
<dbReference type="Gene3D" id="3.90.1580.10">
    <property type="entry name" value="paralog of FGE (formylglycine-generating enzyme)"/>
    <property type="match status" value="1"/>
</dbReference>
<dbReference type="AlphaFoldDB" id="C0INM9"/>
<dbReference type="InterPro" id="IPR051043">
    <property type="entry name" value="Sulfatase_Mod_Factor_Kinase"/>
</dbReference>
<name>C0INM9_9BACT</name>